<feature type="compositionally biased region" description="Basic and acidic residues" evidence="1">
    <location>
        <begin position="64"/>
        <end position="82"/>
    </location>
</feature>
<dbReference type="EMBL" id="CM027689">
    <property type="protein sequence ID" value="KAG0513713.1"/>
    <property type="molecule type" value="Genomic_DNA"/>
</dbReference>
<feature type="compositionally biased region" description="Basic and acidic residues" evidence="1">
    <location>
        <begin position="30"/>
        <end position="42"/>
    </location>
</feature>
<gene>
    <name evidence="2" type="ORF">BDA96_10G126000</name>
</gene>
<organism evidence="2 3">
    <name type="scientific">Sorghum bicolor</name>
    <name type="common">Sorghum</name>
    <name type="synonym">Sorghum vulgare</name>
    <dbReference type="NCBI Taxonomy" id="4558"/>
    <lineage>
        <taxon>Eukaryota</taxon>
        <taxon>Viridiplantae</taxon>
        <taxon>Streptophyta</taxon>
        <taxon>Embryophyta</taxon>
        <taxon>Tracheophyta</taxon>
        <taxon>Spermatophyta</taxon>
        <taxon>Magnoliopsida</taxon>
        <taxon>Liliopsida</taxon>
        <taxon>Poales</taxon>
        <taxon>Poaceae</taxon>
        <taxon>PACMAD clade</taxon>
        <taxon>Panicoideae</taxon>
        <taxon>Andropogonodae</taxon>
        <taxon>Andropogoneae</taxon>
        <taxon>Sorghinae</taxon>
        <taxon>Sorghum</taxon>
    </lineage>
</organism>
<accession>A0A921Q2R7</accession>
<dbReference type="Proteomes" id="UP000807115">
    <property type="component" value="Chromosome 10"/>
</dbReference>
<evidence type="ECO:0000256" key="1">
    <source>
        <dbReference type="SAM" id="MobiDB-lite"/>
    </source>
</evidence>
<dbReference type="AlphaFoldDB" id="A0A921Q2R7"/>
<sequence>MAWTLLSPSPSSPATSSPTLASGSGGGMEDLVRSGDSLDRSSELQTLRSKRDRLGLTGAKNRGAPKEKSSLGDQHRLGAKDRATSCHVRTTRANLPSHCPTCPVTFQPPLEWQLGEPPSPSAMLLATRQATTGSLHHHEQPLEHDGDHAQGLIPFCTVLLQQQQHDREHMFLLLKSC</sequence>
<feature type="compositionally biased region" description="Low complexity" evidence="1">
    <location>
        <begin position="1"/>
        <end position="22"/>
    </location>
</feature>
<name>A0A921Q2R7_SORBI</name>
<evidence type="ECO:0000313" key="3">
    <source>
        <dbReference type="Proteomes" id="UP000807115"/>
    </source>
</evidence>
<proteinExistence type="predicted"/>
<protein>
    <submittedName>
        <fullName evidence="2">Uncharacterized protein</fullName>
    </submittedName>
</protein>
<reference evidence="2" key="2">
    <citation type="submission" date="2020-10" db="EMBL/GenBank/DDBJ databases">
        <authorList>
            <person name="Cooper E.A."/>
            <person name="Brenton Z.W."/>
            <person name="Flinn B.S."/>
            <person name="Jenkins J."/>
            <person name="Shu S."/>
            <person name="Flowers D."/>
            <person name="Luo F."/>
            <person name="Wang Y."/>
            <person name="Xia P."/>
            <person name="Barry K."/>
            <person name="Daum C."/>
            <person name="Lipzen A."/>
            <person name="Yoshinaga Y."/>
            <person name="Schmutz J."/>
            <person name="Saski C."/>
            <person name="Vermerris W."/>
            <person name="Kresovich S."/>
        </authorList>
    </citation>
    <scope>NUCLEOTIDE SEQUENCE</scope>
</reference>
<comment type="caution">
    <text evidence="2">The sequence shown here is derived from an EMBL/GenBank/DDBJ whole genome shotgun (WGS) entry which is preliminary data.</text>
</comment>
<reference evidence="2" key="1">
    <citation type="journal article" date="2019" name="BMC Genomics">
        <title>A new reference genome for Sorghum bicolor reveals high levels of sequence similarity between sweet and grain genotypes: implications for the genetics of sugar metabolism.</title>
        <authorList>
            <person name="Cooper E.A."/>
            <person name="Brenton Z.W."/>
            <person name="Flinn B.S."/>
            <person name="Jenkins J."/>
            <person name="Shu S."/>
            <person name="Flowers D."/>
            <person name="Luo F."/>
            <person name="Wang Y."/>
            <person name="Xia P."/>
            <person name="Barry K."/>
            <person name="Daum C."/>
            <person name="Lipzen A."/>
            <person name="Yoshinaga Y."/>
            <person name="Schmutz J."/>
            <person name="Saski C."/>
            <person name="Vermerris W."/>
            <person name="Kresovich S."/>
        </authorList>
    </citation>
    <scope>NUCLEOTIDE SEQUENCE</scope>
</reference>
<feature type="region of interest" description="Disordered" evidence="1">
    <location>
        <begin position="1"/>
        <end position="82"/>
    </location>
</feature>
<evidence type="ECO:0000313" key="2">
    <source>
        <dbReference type="EMBL" id="KAG0513713.1"/>
    </source>
</evidence>